<comment type="function">
    <text evidence="9">Catalyzes the NADPH-dependent rearrangement and reduction of 1-deoxy-D-xylulose-5-phosphate (DXP) to 2-C-methyl-D-erythritol 4-phosphate (MEP).</text>
</comment>
<comment type="pathway">
    <text evidence="1 9">Isoprenoid biosynthesis; isopentenyl diphosphate biosynthesis via DXP pathway; isopentenyl diphosphate from 1-deoxy-D-xylulose 5-phosphate: step 1/6.</text>
</comment>
<evidence type="ECO:0000256" key="7">
    <source>
        <dbReference type="ARBA" id="ARBA00023229"/>
    </source>
</evidence>
<protein>
    <recommendedName>
        <fullName evidence="9">1-deoxy-D-xylulose 5-phosphate reductoisomerase</fullName>
        <shortName evidence="9">DXP reductoisomerase</shortName>
        <ecNumber evidence="9">1.1.1.267</ecNumber>
    </recommendedName>
    <alternativeName>
        <fullName evidence="9">1-deoxyxylulose-5-phosphate reductoisomerase</fullName>
    </alternativeName>
    <alternativeName>
        <fullName evidence="9">2-C-methyl-D-erythritol 4-phosphate synthase</fullName>
    </alternativeName>
</protein>
<dbReference type="InterPro" id="IPR013512">
    <property type="entry name" value="DXP_reductoisomerase_N"/>
</dbReference>
<keyword evidence="3 9" id="KW-0479">Metal-binding</keyword>
<evidence type="ECO:0000256" key="5">
    <source>
        <dbReference type="ARBA" id="ARBA00023002"/>
    </source>
</evidence>
<feature type="binding site" evidence="9">
    <location>
        <position position="174"/>
    </location>
    <ligand>
        <name>1-deoxy-D-xylulose 5-phosphate</name>
        <dbReference type="ChEBI" id="CHEBI:57792"/>
    </ligand>
</feature>
<sequence length="389" mass="41599">MTKRISVLGSTGSIGKSTLDIVRRSPVGTYQLVALTANRSVDEIVAQALEFQPEFVALADIEQEPALKAKLADTNIEIGVGPEALIEAARRRADFTMAAIIGSAGLEPTLAAVEQGQHVGLANKECLVCAGETFMAAVRRSGAKLLPVDSEHNAIFQVLEDDPKGVRRLILTASGGPFREASLEALGKVTRADALNHPVWSMGAKISIDSATLMNKGLELIEASWLFERPSAEIDVIVHPQSIIHSMVEYVDGSVLAQLGSPDMRTPIAYSMGWPARISAPVERLDFAKISGLTFFEPDTTKFPSLRLAREALEAGGQAPCVLNAANEQAVEAFLQGEISFLDIANVVESTLNAFVKFSSFGCAPDTVQAVLSLDKSARTTVDEQIVNL</sequence>
<accession>A0A918KDP2</accession>
<dbReference type="Pfam" id="PF02670">
    <property type="entry name" value="DXP_reductoisom"/>
    <property type="match status" value="1"/>
</dbReference>
<feature type="binding site" evidence="9">
    <location>
        <position position="39"/>
    </location>
    <ligand>
        <name>NADPH</name>
        <dbReference type="ChEBI" id="CHEBI:57783"/>
    </ligand>
</feature>
<feature type="domain" description="DXP reductoisomerase C-terminal" evidence="12">
    <location>
        <begin position="259"/>
        <end position="380"/>
    </location>
</feature>
<comment type="catalytic activity">
    <reaction evidence="8">
        <text>2-C-methyl-D-erythritol 4-phosphate + NADP(+) = 1-deoxy-D-xylulose 5-phosphate + NADPH + H(+)</text>
        <dbReference type="Rhea" id="RHEA:13717"/>
        <dbReference type="ChEBI" id="CHEBI:15378"/>
        <dbReference type="ChEBI" id="CHEBI:57783"/>
        <dbReference type="ChEBI" id="CHEBI:57792"/>
        <dbReference type="ChEBI" id="CHEBI:58262"/>
        <dbReference type="ChEBI" id="CHEBI:58349"/>
        <dbReference type="EC" id="1.1.1.267"/>
    </reaction>
    <physiologicalReaction direction="right-to-left" evidence="8">
        <dbReference type="Rhea" id="RHEA:13719"/>
    </physiologicalReaction>
</comment>
<feature type="binding site" evidence="9">
    <location>
        <position position="123"/>
    </location>
    <ligand>
        <name>NADPH</name>
        <dbReference type="ChEBI" id="CHEBI:57783"/>
    </ligand>
</feature>
<feature type="domain" description="1-deoxy-D-xylulose 5-phosphate reductoisomerase N-terminal" evidence="10">
    <location>
        <begin position="5"/>
        <end position="131"/>
    </location>
</feature>
<evidence type="ECO:0000259" key="11">
    <source>
        <dbReference type="Pfam" id="PF08436"/>
    </source>
</evidence>
<feature type="binding site" evidence="9">
    <location>
        <position position="203"/>
    </location>
    <ligand>
        <name>NADPH</name>
        <dbReference type="ChEBI" id="CHEBI:57783"/>
    </ligand>
</feature>
<comment type="cofactor">
    <cofactor evidence="9">
        <name>Mg(2+)</name>
        <dbReference type="ChEBI" id="CHEBI:18420"/>
    </cofactor>
    <cofactor evidence="9">
        <name>Mn(2+)</name>
        <dbReference type="ChEBI" id="CHEBI:29035"/>
    </cofactor>
</comment>
<name>A0A918KDP2_9PROT</name>
<gene>
    <name evidence="9 13" type="primary">dxr</name>
    <name evidence="13" type="ORF">GCM10011309_03390</name>
</gene>
<feature type="domain" description="1-deoxy-D-xylulose 5-phosphate reductoisomerase C-terminal" evidence="11">
    <location>
        <begin position="145"/>
        <end position="227"/>
    </location>
</feature>
<keyword evidence="6 9" id="KW-0464">Manganese</keyword>
<keyword evidence="5 9" id="KW-0560">Oxidoreductase</keyword>
<dbReference type="Pfam" id="PF13288">
    <property type="entry name" value="DXPR_C"/>
    <property type="match status" value="1"/>
</dbReference>
<dbReference type="InterPro" id="IPR036291">
    <property type="entry name" value="NAD(P)-bd_dom_sf"/>
</dbReference>
<dbReference type="HAMAP" id="MF_00183">
    <property type="entry name" value="DXP_reductoisom"/>
    <property type="match status" value="1"/>
</dbReference>
<feature type="binding site" evidence="9">
    <location>
        <position position="11"/>
    </location>
    <ligand>
        <name>NADPH</name>
        <dbReference type="ChEBI" id="CHEBI:57783"/>
    </ligand>
</feature>
<dbReference type="Gene3D" id="1.10.1740.10">
    <property type="match status" value="1"/>
</dbReference>
<dbReference type="EMBL" id="BMYV01000001">
    <property type="protein sequence ID" value="GGX57691.1"/>
    <property type="molecule type" value="Genomic_DNA"/>
</dbReference>
<dbReference type="InterPro" id="IPR026877">
    <property type="entry name" value="DXPR_C"/>
</dbReference>
<feature type="binding site" evidence="9">
    <location>
        <position position="124"/>
    </location>
    <ligand>
        <name>1-deoxy-D-xylulose 5-phosphate</name>
        <dbReference type="ChEBI" id="CHEBI:57792"/>
    </ligand>
</feature>
<dbReference type="GO" id="GO:0051484">
    <property type="term" value="P:isopentenyl diphosphate biosynthetic process, methylerythritol 4-phosphate pathway involved in terpenoid biosynthetic process"/>
    <property type="evidence" value="ECO:0007669"/>
    <property type="project" value="UniProtKB-ARBA"/>
</dbReference>
<feature type="binding site" evidence="9">
    <location>
        <position position="13"/>
    </location>
    <ligand>
        <name>NADPH</name>
        <dbReference type="ChEBI" id="CHEBI:57783"/>
    </ligand>
</feature>
<evidence type="ECO:0000259" key="12">
    <source>
        <dbReference type="Pfam" id="PF13288"/>
    </source>
</evidence>
<keyword evidence="9" id="KW-0460">Magnesium</keyword>
<dbReference type="RefSeq" id="WP_189580479.1">
    <property type="nucleotide sequence ID" value="NZ_BMYV01000001.1"/>
</dbReference>
<keyword evidence="4 9" id="KW-0521">NADP</keyword>
<dbReference type="PIRSF" id="PIRSF006205">
    <property type="entry name" value="Dxp_reductismrs"/>
    <property type="match status" value="1"/>
</dbReference>
<feature type="binding site" evidence="9">
    <location>
        <position position="151"/>
    </location>
    <ligand>
        <name>1-deoxy-D-xylulose 5-phosphate</name>
        <dbReference type="ChEBI" id="CHEBI:57792"/>
    </ligand>
</feature>
<evidence type="ECO:0000256" key="3">
    <source>
        <dbReference type="ARBA" id="ARBA00022723"/>
    </source>
</evidence>
<dbReference type="SUPFAM" id="SSF69055">
    <property type="entry name" value="1-deoxy-D-xylulose-5-phosphate reductoisomerase, C-terminal domain"/>
    <property type="match status" value="1"/>
</dbReference>
<dbReference type="GO" id="GO:0030604">
    <property type="term" value="F:1-deoxy-D-xylulose-5-phosphate reductoisomerase activity"/>
    <property type="evidence" value="ECO:0007669"/>
    <property type="project" value="UniProtKB-UniRule"/>
</dbReference>
<dbReference type="Pfam" id="PF08436">
    <property type="entry name" value="DXP_redisom_C"/>
    <property type="match status" value="1"/>
</dbReference>
<dbReference type="GO" id="GO:0030145">
    <property type="term" value="F:manganese ion binding"/>
    <property type="evidence" value="ECO:0007669"/>
    <property type="project" value="TreeGrafter"/>
</dbReference>
<organism evidence="13 14">
    <name type="scientific">Litorimonas cladophorae</name>
    <dbReference type="NCBI Taxonomy" id="1220491"/>
    <lineage>
        <taxon>Bacteria</taxon>
        <taxon>Pseudomonadati</taxon>
        <taxon>Pseudomonadota</taxon>
        <taxon>Alphaproteobacteria</taxon>
        <taxon>Maricaulales</taxon>
        <taxon>Robiginitomaculaceae</taxon>
    </lineage>
</organism>
<dbReference type="InterPro" id="IPR036169">
    <property type="entry name" value="DXPR_C_sf"/>
</dbReference>
<feature type="binding site" evidence="9">
    <location>
        <position position="219"/>
    </location>
    <ligand>
        <name>1-deoxy-D-xylulose 5-phosphate</name>
        <dbReference type="ChEBI" id="CHEBI:57792"/>
    </ligand>
</feature>
<dbReference type="GO" id="GO:0070402">
    <property type="term" value="F:NADPH binding"/>
    <property type="evidence" value="ECO:0007669"/>
    <property type="project" value="InterPro"/>
</dbReference>
<comment type="similarity">
    <text evidence="2 9">Belongs to the DXR family.</text>
</comment>
<comment type="caution">
    <text evidence="9">Lacks conserved residue(s) required for the propagation of feature annotation.</text>
</comment>
<evidence type="ECO:0000256" key="4">
    <source>
        <dbReference type="ARBA" id="ARBA00022857"/>
    </source>
</evidence>
<evidence type="ECO:0000256" key="2">
    <source>
        <dbReference type="ARBA" id="ARBA00006825"/>
    </source>
</evidence>
<evidence type="ECO:0000256" key="1">
    <source>
        <dbReference type="ARBA" id="ARBA00005094"/>
    </source>
</evidence>
<proteinExistence type="inferred from homology"/>
<dbReference type="Gene3D" id="3.40.50.720">
    <property type="entry name" value="NAD(P)-binding Rossmann-like Domain"/>
    <property type="match status" value="1"/>
</dbReference>
<evidence type="ECO:0000313" key="13">
    <source>
        <dbReference type="EMBL" id="GGX57691.1"/>
    </source>
</evidence>
<keyword evidence="7 9" id="KW-0414">Isoprene biosynthesis</keyword>
<dbReference type="EC" id="1.1.1.267" evidence="9"/>
<comment type="caution">
    <text evidence="13">The sequence shown here is derived from an EMBL/GenBank/DDBJ whole genome shotgun (WGS) entry which is preliminary data.</text>
</comment>
<dbReference type="NCBIfam" id="TIGR00243">
    <property type="entry name" value="Dxr"/>
    <property type="match status" value="1"/>
</dbReference>
<dbReference type="InterPro" id="IPR003821">
    <property type="entry name" value="DXP_reductoisomerase"/>
</dbReference>
<feature type="binding site" evidence="9">
    <location>
        <position position="125"/>
    </location>
    <ligand>
        <name>NADPH</name>
        <dbReference type="ChEBI" id="CHEBI:57783"/>
    </ligand>
</feature>
<reference evidence="13 14" key="1">
    <citation type="journal article" date="2014" name="Int. J. Syst. Evol. Microbiol.">
        <title>Complete genome sequence of Corynebacterium casei LMG S-19264T (=DSM 44701T), isolated from a smear-ripened cheese.</title>
        <authorList>
            <consortium name="US DOE Joint Genome Institute (JGI-PGF)"/>
            <person name="Walter F."/>
            <person name="Albersmeier A."/>
            <person name="Kalinowski J."/>
            <person name="Ruckert C."/>
        </authorList>
    </citation>
    <scope>NUCLEOTIDE SEQUENCE [LARGE SCALE GENOMIC DNA]</scope>
    <source>
        <strain evidence="13 14">KCTC 23968</strain>
    </source>
</reference>
<dbReference type="Proteomes" id="UP000600865">
    <property type="component" value="Unassembled WGS sequence"/>
</dbReference>
<dbReference type="InterPro" id="IPR013644">
    <property type="entry name" value="DXP_reductoisomerase_C"/>
</dbReference>
<feature type="binding site" evidence="9">
    <location>
        <position position="150"/>
    </location>
    <ligand>
        <name>1-deoxy-D-xylulose 5-phosphate</name>
        <dbReference type="ChEBI" id="CHEBI:57792"/>
    </ligand>
</feature>
<evidence type="ECO:0000256" key="9">
    <source>
        <dbReference type="HAMAP-Rule" id="MF_00183"/>
    </source>
</evidence>
<dbReference type="PANTHER" id="PTHR30525:SF0">
    <property type="entry name" value="1-DEOXY-D-XYLULOSE 5-PHOSPHATE REDUCTOISOMERASE, CHLOROPLASTIC"/>
    <property type="match status" value="1"/>
</dbReference>
<feature type="binding site" evidence="9">
    <location>
        <position position="149"/>
    </location>
    <ligand>
        <name>Mn(2+)</name>
        <dbReference type="ChEBI" id="CHEBI:29035"/>
    </ligand>
</feature>
<dbReference type="NCBIfam" id="NF009114">
    <property type="entry name" value="PRK12464.1"/>
    <property type="match status" value="1"/>
</dbReference>
<feature type="binding site" evidence="9">
    <location>
        <position position="216"/>
    </location>
    <ligand>
        <name>1-deoxy-D-xylulose 5-phosphate</name>
        <dbReference type="ChEBI" id="CHEBI:57792"/>
    </ligand>
</feature>
<dbReference type="AlphaFoldDB" id="A0A918KDP2"/>
<feature type="binding site" evidence="9">
    <location>
        <position position="219"/>
    </location>
    <ligand>
        <name>Mn(2+)</name>
        <dbReference type="ChEBI" id="CHEBI:29035"/>
    </ligand>
</feature>
<dbReference type="SUPFAM" id="SSF55347">
    <property type="entry name" value="Glyceraldehyde-3-phosphate dehydrogenase-like, C-terminal domain"/>
    <property type="match status" value="1"/>
</dbReference>
<feature type="binding site" evidence="9">
    <location>
        <position position="210"/>
    </location>
    <ligand>
        <name>1-deoxy-D-xylulose 5-phosphate</name>
        <dbReference type="ChEBI" id="CHEBI:57792"/>
    </ligand>
</feature>
<evidence type="ECO:0000256" key="8">
    <source>
        <dbReference type="ARBA" id="ARBA00048543"/>
    </source>
</evidence>
<feature type="binding site" evidence="9">
    <location>
        <position position="215"/>
    </location>
    <ligand>
        <name>1-deoxy-D-xylulose 5-phosphate</name>
        <dbReference type="ChEBI" id="CHEBI:57792"/>
    </ligand>
</feature>
<feature type="binding site" evidence="9">
    <location>
        <position position="197"/>
    </location>
    <ligand>
        <name>1-deoxy-D-xylulose 5-phosphate</name>
        <dbReference type="ChEBI" id="CHEBI:57792"/>
    </ligand>
</feature>
<feature type="binding site" evidence="9">
    <location>
        <position position="151"/>
    </location>
    <ligand>
        <name>Mn(2+)</name>
        <dbReference type="ChEBI" id="CHEBI:29035"/>
    </ligand>
</feature>
<feature type="binding site" evidence="9">
    <location>
        <position position="14"/>
    </location>
    <ligand>
        <name>NADPH</name>
        <dbReference type="ChEBI" id="CHEBI:57783"/>
    </ligand>
</feature>
<keyword evidence="14" id="KW-1185">Reference proteome</keyword>
<dbReference type="SUPFAM" id="SSF51735">
    <property type="entry name" value="NAD(P)-binding Rossmann-fold domains"/>
    <property type="match status" value="1"/>
</dbReference>
<evidence type="ECO:0000313" key="14">
    <source>
        <dbReference type="Proteomes" id="UP000600865"/>
    </source>
</evidence>
<dbReference type="FunFam" id="3.40.50.720:FF:000045">
    <property type="entry name" value="1-deoxy-D-xylulose 5-phosphate reductoisomerase"/>
    <property type="match status" value="1"/>
</dbReference>
<evidence type="ECO:0000259" key="10">
    <source>
        <dbReference type="Pfam" id="PF02670"/>
    </source>
</evidence>
<feature type="binding site" evidence="9">
    <location>
        <position position="12"/>
    </location>
    <ligand>
        <name>NADPH</name>
        <dbReference type="ChEBI" id="CHEBI:57783"/>
    </ligand>
</feature>
<dbReference type="PANTHER" id="PTHR30525">
    <property type="entry name" value="1-DEOXY-D-XYLULOSE 5-PHOSPHATE REDUCTOISOMERASE"/>
    <property type="match status" value="1"/>
</dbReference>
<evidence type="ECO:0000256" key="6">
    <source>
        <dbReference type="ARBA" id="ARBA00023211"/>
    </source>
</evidence>